<name>A0A2Y9AXM7_9RHOB</name>
<dbReference type="Proteomes" id="UP000245839">
    <property type="component" value="Unassembled WGS sequence"/>
</dbReference>
<keyword evidence="6" id="KW-1185">Reference proteome</keyword>
<feature type="transmembrane region" description="Helical" evidence="2">
    <location>
        <begin position="211"/>
        <end position="232"/>
    </location>
</feature>
<evidence type="ECO:0000256" key="2">
    <source>
        <dbReference type="SAM" id="Phobius"/>
    </source>
</evidence>
<evidence type="ECO:0000259" key="3">
    <source>
        <dbReference type="Pfam" id="PF13403"/>
    </source>
</evidence>
<organism evidence="5 7">
    <name type="scientific">Jannaschia seohaensis</name>
    <dbReference type="NCBI Taxonomy" id="475081"/>
    <lineage>
        <taxon>Bacteria</taxon>
        <taxon>Pseudomonadati</taxon>
        <taxon>Pseudomonadota</taxon>
        <taxon>Alphaproteobacteria</taxon>
        <taxon>Rhodobacterales</taxon>
        <taxon>Roseobacteraceae</taxon>
        <taxon>Jannaschia</taxon>
    </lineage>
</organism>
<proteinExistence type="predicted"/>
<dbReference type="InterPro" id="IPR028992">
    <property type="entry name" value="Hedgehog/Intein_dom"/>
</dbReference>
<feature type="transmembrane region" description="Helical" evidence="2">
    <location>
        <begin position="238"/>
        <end position="256"/>
    </location>
</feature>
<feature type="domain" description="Hedgehog/Intein (Hint)" evidence="3">
    <location>
        <begin position="34"/>
        <end position="173"/>
    </location>
</feature>
<dbReference type="AlphaFoldDB" id="A0A2Y9AXM7"/>
<accession>A0A2Y9AXM7</accession>
<sequence length="260" mass="26788">MIQDVHSPKRAGSGRRAPGRLPPPSTADLASVFLTQETRVETELGPRPLSALAPGDRVLTGRCDLVRIVSKRAFSLEGGLLHAHPELRPLYIPAGALGNKGRIGLSLLHPIALVEPVASELGLSVQAGIVRAKDLIGAVPGVAVADDRSRFGCVSLTLERQAYVLVEGIPVEMTGPDRLGPRPVVVIGSDAVAPDLAPTEYDTGRGILGPLLLGVVSCLVSGAGLIVAGFGLLAAMGIATLIANLVVVAMAVVIALRSRG</sequence>
<evidence type="ECO:0000313" key="7">
    <source>
        <dbReference type="Proteomes" id="UP000251571"/>
    </source>
</evidence>
<dbReference type="Proteomes" id="UP000251571">
    <property type="component" value="Unassembled WGS sequence"/>
</dbReference>
<keyword evidence="2" id="KW-0812">Transmembrane</keyword>
<dbReference type="EMBL" id="UETC01000005">
    <property type="protein sequence ID" value="SSA46819.1"/>
    <property type="molecule type" value="Genomic_DNA"/>
</dbReference>
<evidence type="ECO:0000256" key="1">
    <source>
        <dbReference type="SAM" id="MobiDB-lite"/>
    </source>
</evidence>
<reference evidence="4 6" key="2">
    <citation type="submission" date="2018-03" db="EMBL/GenBank/DDBJ databases">
        <title>Genomic Encyclopedia of Archaeal and Bacterial Type Strains, Phase II (KMG-II): from individual species to whole genera.</title>
        <authorList>
            <person name="Goeker M."/>
        </authorList>
    </citation>
    <scope>NUCLEOTIDE SEQUENCE [LARGE SCALE GENOMIC DNA]</scope>
    <source>
        <strain evidence="4 6">DSM 25227</strain>
    </source>
</reference>
<gene>
    <name evidence="4" type="ORF">BCF38_105282</name>
    <name evidence="5" type="ORF">SAMN05421539_105282</name>
</gene>
<evidence type="ECO:0000313" key="4">
    <source>
        <dbReference type="EMBL" id="PWJ18294.1"/>
    </source>
</evidence>
<dbReference type="RefSeq" id="WP_109564756.1">
    <property type="nucleotide sequence ID" value="NZ_QGDJ01000005.1"/>
</dbReference>
<reference evidence="5 7" key="1">
    <citation type="submission" date="2016-10" db="EMBL/GenBank/DDBJ databases">
        <authorList>
            <person name="Cai Z."/>
        </authorList>
    </citation>
    <scope>NUCLEOTIDE SEQUENCE [LARGE SCALE GENOMIC DNA]</scope>
    <source>
        <strain evidence="5 7">DSM 25227</strain>
    </source>
</reference>
<feature type="region of interest" description="Disordered" evidence="1">
    <location>
        <begin position="1"/>
        <end position="25"/>
    </location>
</feature>
<keyword evidence="2" id="KW-1133">Transmembrane helix</keyword>
<evidence type="ECO:0000313" key="5">
    <source>
        <dbReference type="EMBL" id="SSA46819.1"/>
    </source>
</evidence>
<dbReference type="OrthoDB" id="7685535at2"/>
<dbReference type="EMBL" id="QGDJ01000005">
    <property type="protein sequence ID" value="PWJ18294.1"/>
    <property type="molecule type" value="Genomic_DNA"/>
</dbReference>
<evidence type="ECO:0000313" key="6">
    <source>
        <dbReference type="Proteomes" id="UP000245839"/>
    </source>
</evidence>
<keyword evidence="2" id="KW-0472">Membrane</keyword>
<protein>
    <submittedName>
        <fullName evidence="5">Hint domain-containing protein</fullName>
    </submittedName>
</protein>
<dbReference type="Pfam" id="PF13403">
    <property type="entry name" value="Hint_2"/>
    <property type="match status" value="1"/>
</dbReference>